<organism evidence="1">
    <name type="scientific">Anguilla anguilla</name>
    <name type="common">European freshwater eel</name>
    <name type="synonym">Muraena anguilla</name>
    <dbReference type="NCBI Taxonomy" id="7936"/>
    <lineage>
        <taxon>Eukaryota</taxon>
        <taxon>Metazoa</taxon>
        <taxon>Chordata</taxon>
        <taxon>Craniata</taxon>
        <taxon>Vertebrata</taxon>
        <taxon>Euteleostomi</taxon>
        <taxon>Actinopterygii</taxon>
        <taxon>Neopterygii</taxon>
        <taxon>Teleostei</taxon>
        <taxon>Anguilliformes</taxon>
        <taxon>Anguillidae</taxon>
        <taxon>Anguilla</taxon>
    </lineage>
</organism>
<reference evidence="1" key="1">
    <citation type="submission" date="2014-11" db="EMBL/GenBank/DDBJ databases">
        <authorList>
            <person name="Amaro Gonzalez C."/>
        </authorList>
    </citation>
    <scope>NUCLEOTIDE SEQUENCE</scope>
</reference>
<accession>A0A0E9QDR6</accession>
<name>A0A0E9QDR6_ANGAN</name>
<reference evidence="1" key="2">
    <citation type="journal article" date="2015" name="Fish Shellfish Immunol.">
        <title>Early steps in the European eel (Anguilla anguilla)-Vibrio vulnificus interaction in the gills: Role of the RtxA13 toxin.</title>
        <authorList>
            <person name="Callol A."/>
            <person name="Pajuelo D."/>
            <person name="Ebbesson L."/>
            <person name="Teles M."/>
            <person name="MacKenzie S."/>
            <person name="Amaro C."/>
        </authorList>
    </citation>
    <scope>NUCLEOTIDE SEQUENCE</scope>
</reference>
<proteinExistence type="predicted"/>
<dbReference type="AlphaFoldDB" id="A0A0E9QDR6"/>
<dbReference type="EMBL" id="GBXM01093653">
    <property type="protein sequence ID" value="JAH14924.1"/>
    <property type="molecule type" value="Transcribed_RNA"/>
</dbReference>
<evidence type="ECO:0000313" key="1">
    <source>
        <dbReference type="EMBL" id="JAH14924.1"/>
    </source>
</evidence>
<sequence length="29" mass="3383">MVYGLLSQQMGKLTLKKNTNNKQIHPKLR</sequence>
<protein>
    <submittedName>
        <fullName evidence="1">Uncharacterized protein</fullName>
    </submittedName>
</protein>